<sequence length="88" mass="10497">MLSPLDTILERGNWLAKMVDKVRLPWKLSMNNHIHCKVVLLRCHCYMVVHLFSGLTQKVHWFLLGGLLRRVNHQIHSQWLKIQIFLKD</sequence>
<reference evidence="1" key="2">
    <citation type="journal article" date="2015" name="Data Brief">
        <title>Shoot transcriptome of the giant reed, Arundo donax.</title>
        <authorList>
            <person name="Barrero R.A."/>
            <person name="Guerrero F.D."/>
            <person name="Moolhuijzen P."/>
            <person name="Goolsby J.A."/>
            <person name="Tidwell J."/>
            <person name="Bellgard S.E."/>
            <person name="Bellgard M.I."/>
        </authorList>
    </citation>
    <scope>NUCLEOTIDE SEQUENCE</scope>
    <source>
        <tissue evidence="1">Shoot tissue taken approximately 20 cm above the soil surface</tissue>
    </source>
</reference>
<name>A0A0A9GEG7_ARUDO</name>
<reference evidence="1" key="1">
    <citation type="submission" date="2014-09" db="EMBL/GenBank/DDBJ databases">
        <authorList>
            <person name="Magalhaes I.L.F."/>
            <person name="Oliveira U."/>
            <person name="Santos F.R."/>
            <person name="Vidigal T.H.D.A."/>
            <person name="Brescovit A.D."/>
            <person name="Santos A.J."/>
        </authorList>
    </citation>
    <scope>NUCLEOTIDE SEQUENCE</scope>
    <source>
        <tissue evidence="1">Shoot tissue taken approximately 20 cm above the soil surface</tissue>
    </source>
</reference>
<proteinExistence type="predicted"/>
<evidence type="ECO:0000313" key="1">
    <source>
        <dbReference type="EMBL" id="JAE21839.1"/>
    </source>
</evidence>
<accession>A0A0A9GEG7</accession>
<dbReference type="EMBL" id="GBRH01176057">
    <property type="protein sequence ID" value="JAE21839.1"/>
    <property type="molecule type" value="Transcribed_RNA"/>
</dbReference>
<organism evidence="1">
    <name type="scientific">Arundo donax</name>
    <name type="common">Giant reed</name>
    <name type="synonym">Donax arundinaceus</name>
    <dbReference type="NCBI Taxonomy" id="35708"/>
    <lineage>
        <taxon>Eukaryota</taxon>
        <taxon>Viridiplantae</taxon>
        <taxon>Streptophyta</taxon>
        <taxon>Embryophyta</taxon>
        <taxon>Tracheophyta</taxon>
        <taxon>Spermatophyta</taxon>
        <taxon>Magnoliopsida</taxon>
        <taxon>Liliopsida</taxon>
        <taxon>Poales</taxon>
        <taxon>Poaceae</taxon>
        <taxon>PACMAD clade</taxon>
        <taxon>Arundinoideae</taxon>
        <taxon>Arundineae</taxon>
        <taxon>Arundo</taxon>
    </lineage>
</organism>
<protein>
    <submittedName>
        <fullName evidence="1">Uncharacterized protein</fullName>
    </submittedName>
</protein>
<dbReference type="AlphaFoldDB" id="A0A0A9GEG7"/>